<dbReference type="EMBL" id="LQYN01000056">
    <property type="protein sequence ID" value="KYD05496.1"/>
    <property type="molecule type" value="Genomic_DNA"/>
</dbReference>
<keyword evidence="3" id="KW-1185">Reference proteome</keyword>
<dbReference type="OrthoDB" id="2942986at2"/>
<dbReference type="RefSeq" id="WP_066231826.1">
    <property type="nucleotide sequence ID" value="NZ_LQYN01000056.1"/>
</dbReference>
<name>A0A150L0M2_9BACI</name>
<protein>
    <submittedName>
        <fullName evidence="2">Uncharacterized protein</fullName>
    </submittedName>
</protein>
<dbReference type="PATRIC" id="fig|46224.3.peg.3197"/>
<proteinExistence type="predicted"/>
<gene>
    <name evidence="2" type="ORF">B4102_3220</name>
</gene>
<evidence type="ECO:0000313" key="3">
    <source>
        <dbReference type="Proteomes" id="UP000075666"/>
    </source>
</evidence>
<keyword evidence="1" id="KW-1133">Transmembrane helix</keyword>
<organism evidence="2 3">
    <name type="scientific">Heyndrickxia sporothermodurans</name>
    <dbReference type="NCBI Taxonomy" id="46224"/>
    <lineage>
        <taxon>Bacteria</taxon>
        <taxon>Bacillati</taxon>
        <taxon>Bacillota</taxon>
        <taxon>Bacilli</taxon>
        <taxon>Bacillales</taxon>
        <taxon>Bacillaceae</taxon>
        <taxon>Heyndrickxia</taxon>
    </lineage>
</organism>
<feature type="transmembrane region" description="Helical" evidence="1">
    <location>
        <begin position="157"/>
        <end position="181"/>
    </location>
</feature>
<feature type="transmembrane region" description="Helical" evidence="1">
    <location>
        <begin position="193"/>
        <end position="216"/>
    </location>
</feature>
<sequence>MKKNKIPYLLLMIVHLGLFVVTIIKKKDKKPLLLYYSGIGMAYVFEYVVLNIFRGYRYYPKVLKRNRLDSVFGAIVSQALIVPVSAIFITFFQLGWGWKIFFTLLYSGIEQLFIHLKVFKNRWWKTIYTLISLPFYFWLVSKWSIYLDQKPKKWIGYLTLFFTFWVNYLNINFVLVAFLKRIIFKKGWSLRKYYVNFIIAPIYGFIQSIIGVIVTLKNKKLIGLGLLHLVDQLFYRLKLIKMKKWSVYCFLPIHIVLLLVGSIFKQQMLHLMSESECSQRETKKIQSPI</sequence>
<feature type="transmembrane region" description="Helical" evidence="1">
    <location>
        <begin position="245"/>
        <end position="264"/>
    </location>
</feature>
<keyword evidence="1" id="KW-0472">Membrane</keyword>
<comment type="caution">
    <text evidence="2">The sequence shown here is derived from an EMBL/GenBank/DDBJ whole genome shotgun (WGS) entry which is preliminary data.</text>
</comment>
<evidence type="ECO:0000313" key="2">
    <source>
        <dbReference type="EMBL" id="KYD05496.1"/>
    </source>
</evidence>
<dbReference type="Proteomes" id="UP000075666">
    <property type="component" value="Unassembled WGS sequence"/>
</dbReference>
<feature type="transmembrane region" description="Helical" evidence="1">
    <location>
        <begin position="71"/>
        <end position="94"/>
    </location>
</feature>
<accession>A0A150L0M2</accession>
<reference evidence="2 3" key="1">
    <citation type="submission" date="2016-01" db="EMBL/GenBank/DDBJ databases">
        <title>Genome Sequences of Twelve Sporeforming Bacillus Species Isolated from Foods.</title>
        <authorList>
            <person name="Berendsen E.M."/>
            <person name="Wells-Bennik M.H."/>
            <person name="Krawcyk A.O."/>
            <person name="De Jong A."/>
            <person name="Holsappel S."/>
            <person name="Eijlander R.T."/>
            <person name="Kuipers O.P."/>
        </authorList>
    </citation>
    <scope>NUCLEOTIDE SEQUENCE [LARGE SCALE GENOMIC DNA]</scope>
    <source>
        <strain evidence="2 3">B4102</strain>
    </source>
</reference>
<keyword evidence="1" id="KW-0812">Transmembrane</keyword>
<feature type="transmembrane region" description="Helical" evidence="1">
    <location>
        <begin position="32"/>
        <end position="50"/>
    </location>
</feature>
<evidence type="ECO:0000256" key="1">
    <source>
        <dbReference type="SAM" id="Phobius"/>
    </source>
</evidence>
<dbReference type="AlphaFoldDB" id="A0A150L0M2"/>
<feature type="transmembrane region" description="Helical" evidence="1">
    <location>
        <begin position="7"/>
        <end position="26"/>
    </location>
</feature>
<feature type="transmembrane region" description="Helical" evidence="1">
    <location>
        <begin position="126"/>
        <end position="145"/>
    </location>
</feature>